<evidence type="ECO:0008006" key="4">
    <source>
        <dbReference type="Google" id="ProtNLM"/>
    </source>
</evidence>
<dbReference type="HAMAP" id="MF_01481">
    <property type="entry name" value="PSII_Psb27"/>
    <property type="match status" value="1"/>
</dbReference>
<sequence>MCHRHGVMRRFYSGTLFNCCPCFDSIVGLLSAIILSHGLLSAVAPALAESNEEYVKDTKKVIDNVRTTINMDKNDTNTVTAVVGLREASWAGYRREKALLGRFSFRDIYLALNAIFGHYISFGPMAPIPAKRKAKILEEIDTAKNALQRDR</sequence>
<dbReference type="InterPro" id="IPR038450">
    <property type="entry name" value="PSII_Psb27_sf"/>
</dbReference>
<dbReference type="PANTHER" id="PTHR34041">
    <property type="entry name" value="PHOTOSYSTEM II REPAIR PROTEIN PSB27-H1, CHLOROPLASTIC"/>
    <property type="match status" value="1"/>
</dbReference>
<keyword evidence="1" id="KW-1133">Transmembrane helix</keyword>
<dbReference type="GO" id="GO:0010207">
    <property type="term" value="P:photosystem II assembly"/>
    <property type="evidence" value="ECO:0007669"/>
    <property type="project" value="InterPro"/>
</dbReference>
<dbReference type="Pfam" id="PF13326">
    <property type="entry name" value="PSII_Pbs27"/>
    <property type="match status" value="1"/>
</dbReference>
<dbReference type="GO" id="GO:0010206">
    <property type="term" value="P:photosystem II repair"/>
    <property type="evidence" value="ECO:0007669"/>
    <property type="project" value="InterPro"/>
</dbReference>
<keyword evidence="1" id="KW-0812">Transmembrane</keyword>
<dbReference type="GO" id="GO:0009543">
    <property type="term" value="C:chloroplast thylakoid lumen"/>
    <property type="evidence" value="ECO:0007669"/>
    <property type="project" value="TreeGrafter"/>
</dbReference>
<evidence type="ECO:0000313" key="2">
    <source>
        <dbReference type="EMBL" id="GMH01640.1"/>
    </source>
</evidence>
<feature type="transmembrane region" description="Helical" evidence="1">
    <location>
        <begin position="108"/>
        <end position="128"/>
    </location>
</feature>
<evidence type="ECO:0000313" key="3">
    <source>
        <dbReference type="Proteomes" id="UP001279734"/>
    </source>
</evidence>
<dbReference type="InterPro" id="IPR025585">
    <property type="entry name" value="PSII_Psb27"/>
</dbReference>
<accession>A0AAD3RZL1</accession>
<protein>
    <recommendedName>
        <fullName evidence="4">Photosystem II 11 kDa protein</fullName>
    </recommendedName>
</protein>
<dbReference type="EMBL" id="BSYO01000003">
    <property type="protein sequence ID" value="GMH01640.1"/>
    <property type="molecule type" value="Genomic_DNA"/>
</dbReference>
<organism evidence="2 3">
    <name type="scientific">Nepenthes gracilis</name>
    <name type="common">Slender pitcher plant</name>
    <dbReference type="NCBI Taxonomy" id="150966"/>
    <lineage>
        <taxon>Eukaryota</taxon>
        <taxon>Viridiplantae</taxon>
        <taxon>Streptophyta</taxon>
        <taxon>Embryophyta</taxon>
        <taxon>Tracheophyta</taxon>
        <taxon>Spermatophyta</taxon>
        <taxon>Magnoliopsida</taxon>
        <taxon>eudicotyledons</taxon>
        <taxon>Gunneridae</taxon>
        <taxon>Pentapetalae</taxon>
        <taxon>Caryophyllales</taxon>
        <taxon>Nepenthaceae</taxon>
        <taxon>Nepenthes</taxon>
    </lineage>
</organism>
<proteinExistence type="inferred from homology"/>
<gene>
    <name evidence="2" type="ORF">Nepgr_003479</name>
</gene>
<reference evidence="2" key="1">
    <citation type="submission" date="2023-05" db="EMBL/GenBank/DDBJ databases">
        <title>Nepenthes gracilis genome sequencing.</title>
        <authorList>
            <person name="Fukushima K."/>
        </authorList>
    </citation>
    <scope>NUCLEOTIDE SEQUENCE</scope>
    <source>
        <strain evidence="2">SING2019-196</strain>
    </source>
</reference>
<dbReference type="AlphaFoldDB" id="A0AAD3RZL1"/>
<dbReference type="PANTHER" id="PTHR34041:SF1">
    <property type="entry name" value="PHOTOSYSTEM II REPAIR PROTEIN PSB27-H1, CHLOROPLASTIC"/>
    <property type="match status" value="1"/>
</dbReference>
<keyword evidence="3" id="KW-1185">Reference proteome</keyword>
<evidence type="ECO:0000256" key="1">
    <source>
        <dbReference type="SAM" id="Phobius"/>
    </source>
</evidence>
<dbReference type="GO" id="GO:0009523">
    <property type="term" value="C:photosystem II"/>
    <property type="evidence" value="ECO:0007669"/>
    <property type="project" value="InterPro"/>
</dbReference>
<comment type="caution">
    <text evidence="2">The sequence shown here is derived from an EMBL/GenBank/DDBJ whole genome shotgun (WGS) entry which is preliminary data.</text>
</comment>
<dbReference type="Proteomes" id="UP001279734">
    <property type="component" value="Unassembled WGS sequence"/>
</dbReference>
<dbReference type="Gene3D" id="1.20.58.810">
    <property type="entry name" value="Photosystem II Pbs27"/>
    <property type="match status" value="1"/>
</dbReference>
<name>A0AAD3RZL1_NEPGR</name>
<keyword evidence="1" id="KW-0472">Membrane</keyword>